<comment type="caution">
    <text evidence="2">The sequence shown here is derived from an EMBL/GenBank/DDBJ whole genome shotgun (WGS) entry which is preliminary data.</text>
</comment>
<dbReference type="GeneID" id="67017416"/>
<gene>
    <name evidence="2" type="ORF">ALTATR162_LOCUS5618</name>
</gene>
<dbReference type="Proteomes" id="UP000676310">
    <property type="component" value="Unassembled WGS sequence"/>
</dbReference>
<keyword evidence="1" id="KW-0732">Signal</keyword>
<dbReference type="OrthoDB" id="5337308at2759"/>
<sequence>MQLLLVCCLINLLASVTGRIAPGPEPRQDLTFVNSSAKLLIDAADPTLDVGGNPSSPDPSTPDPDAVWHKAYCRGAALLRATSLREEDSTVMLEWPYTESPWDGDLEPELRKWGYLDDDDRHAEVDESCDFAGPEYEMKRAFNALGVNPRSASMGGPNHCFYLKHGFGPTVILDKNGKMPPLSEQRYEADGKIYRVTGAYSKIGINRNDGIVYFLNRQSPEKAAEKLWGIKQDQIDKAELPKLRASSDLAWGLWNRFEGDPRIKMIMSLEIINDDTRGVIIPKALRAMGEFEVRKWPGTDFTVGSSDEAQAEAALALIGSPNGLGAGYFLLQHKRQLGGPNFISKIKVFQDGENFYGEASIIFYVDKHTPPMPNPDDTPDSLMEESKVVGKSMKEKDLVRIHKIRVKF</sequence>
<proteinExistence type="predicted"/>
<evidence type="ECO:0000313" key="3">
    <source>
        <dbReference type="Proteomes" id="UP000676310"/>
    </source>
</evidence>
<keyword evidence="3" id="KW-1185">Reference proteome</keyword>
<evidence type="ECO:0000256" key="1">
    <source>
        <dbReference type="SAM" id="SignalP"/>
    </source>
</evidence>
<organism evidence="2 3">
    <name type="scientific">Alternaria atra</name>
    <dbReference type="NCBI Taxonomy" id="119953"/>
    <lineage>
        <taxon>Eukaryota</taxon>
        <taxon>Fungi</taxon>
        <taxon>Dikarya</taxon>
        <taxon>Ascomycota</taxon>
        <taxon>Pezizomycotina</taxon>
        <taxon>Dothideomycetes</taxon>
        <taxon>Pleosporomycetidae</taxon>
        <taxon>Pleosporales</taxon>
        <taxon>Pleosporineae</taxon>
        <taxon>Pleosporaceae</taxon>
        <taxon>Alternaria</taxon>
        <taxon>Alternaria sect. Ulocladioides</taxon>
    </lineage>
</organism>
<dbReference type="RefSeq" id="XP_043169172.1">
    <property type="nucleotide sequence ID" value="XM_043313237.1"/>
</dbReference>
<name>A0A8J2IAD2_9PLEO</name>
<accession>A0A8J2IAD2</accession>
<feature type="signal peptide" evidence="1">
    <location>
        <begin position="1"/>
        <end position="18"/>
    </location>
</feature>
<feature type="chain" id="PRO_5035300036" evidence="1">
    <location>
        <begin position="19"/>
        <end position="408"/>
    </location>
</feature>
<evidence type="ECO:0000313" key="2">
    <source>
        <dbReference type="EMBL" id="CAG5159518.1"/>
    </source>
</evidence>
<dbReference type="EMBL" id="CAJRGZ010000019">
    <property type="protein sequence ID" value="CAG5159518.1"/>
    <property type="molecule type" value="Genomic_DNA"/>
</dbReference>
<reference evidence="2" key="1">
    <citation type="submission" date="2021-05" db="EMBL/GenBank/DDBJ databases">
        <authorList>
            <person name="Stam R."/>
        </authorList>
    </citation>
    <scope>NUCLEOTIDE SEQUENCE</scope>
    <source>
        <strain evidence="2">CS162</strain>
    </source>
</reference>
<protein>
    <submittedName>
        <fullName evidence="2">Uncharacterized protein</fullName>
    </submittedName>
</protein>
<dbReference type="AlphaFoldDB" id="A0A8J2IAD2"/>